<proteinExistence type="inferred from homology"/>
<dbReference type="SMART" id="SM00858">
    <property type="entry name" value="SAF"/>
    <property type="match status" value="1"/>
</dbReference>
<dbReference type="STRING" id="1207063.P24_02921"/>
<dbReference type="GO" id="GO:0019698">
    <property type="term" value="P:D-galacturonate catabolic process"/>
    <property type="evidence" value="ECO:0007669"/>
    <property type="project" value="TreeGrafter"/>
</dbReference>
<dbReference type="InterPro" id="IPR052172">
    <property type="entry name" value="UxaA_altronate/galactarate_dh"/>
</dbReference>
<evidence type="ECO:0000313" key="4">
    <source>
        <dbReference type="EMBL" id="EKE78478.1"/>
    </source>
</evidence>
<dbReference type="RefSeq" id="WP_008943201.1">
    <property type="nucleotide sequence ID" value="NZ_AMRL01000002.1"/>
</dbReference>
<dbReference type="GO" id="GO:0016829">
    <property type="term" value="F:lyase activity"/>
    <property type="evidence" value="ECO:0007669"/>
    <property type="project" value="UniProtKB-KW"/>
</dbReference>
<sequence length="509" mass="54141">MSGTESLSIRLHPADNVVVARLALMPGTALPAEKLTVNGSIPAGHKVATAPIRAGEPIRKYDQIIGFATDDIAIGDHVHVQNVEMRDFERDYAFSSAAKPTAYVPEAERATFQGFLRPTGMAGTRNYIGILTSVNCSATVAKYIAAAITPDILAQYPNVDGVVALVHSTGCGMADSGEGYANLQRTLWGHARHPNFAGILMVGLGCEVNQIDFLLEAYGLERGPRFQTMTIQDIGGTRKTVDRGVEIVKSMLPAANEARRTSVPASHLTLALQCGGSDAYSGITANPALGAAADLLVRHGGTAILSETPEIYGAEHLLTRRAIDRKTGEKLIERIRWWEEYTSRNGGEMNNNPSPGNKAGGLTTILEKSLGAAAKGGTTNLTGVFKYAEPINTKGFVFMDSPGYDPCSVTGQVASGANIVCFTTGRGSVFGNKPSPSLKLATNSAMYRKLEEDMDVNCGAVLDEGISIQDMGQRIFDLILRVASGEKSKSEAQGFGDAEFIPWQVGAVM</sequence>
<evidence type="ECO:0000256" key="1">
    <source>
        <dbReference type="ARBA" id="ARBA00010986"/>
    </source>
</evidence>
<dbReference type="PANTHER" id="PTHR30536">
    <property type="entry name" value="ALTRONATE/GALACTARATE DEHYDRATASE"/>
    <property type="match status" value="1"/>
</dbReference>
<keyword evidence="2" id="KW-0456">Lyase</keyword>
<dbReference type="Pfam" id="PF04295">
    <property type="entry name" value="GD_AH_second"/>
    <property type="match status" value="1"/>
</dbReference>
<feature type="domain" description="SAF" evidence="3">
    <location>
        <begin position="15"/>
        <end position="84"/>
    </location>
</feature>
<dbReference type="InterPro" id="IPR048332">
    <property type="entry name" value="GD_AH_C"/>
</dbReference>
<dbReference type="PATRIC" id="fig|1207063.3.peg.594"/>
<comment type="similarity">
    <text evidence="1">Belongs to the UxaA family.</text>
</comment>
<dbReference type="PANTHER" id="PTHR30536:SF5">
    <property type="entry name" value="ALTRONATE DEHYDRATASE"/>
    <property type="match status" value="1"/>
</dbReference>
<keyword evidence="5" id="KW-1185">Reference proteome</keyword>
<dbReference type="eggNOG" id="COG2721">
    <property type="taxonomic scope" value="Bacteria"/>
</dbReference>
<dbReference type="EMBL" id="AMRL01000002">
    <property type="protein sequence ID" value="EKE78478.1"/>
    <property type="molecule type" value="Genomic_DNA"/>
</dbReference>
<comment type="caution">
    <text evidence="4">The sequence shown here is derived from an EMBL/GenBank/DDBJ whole genome shotgun (WGS) entry which is preliminary data.</text>
</comment>
<accession>K2JSL6</accession>
<organism evidence="4 5">
    <name type="scientific">Oceanibaculum indicum P24</name>
    <dbReference type="NCBI Taxonomy" id="1207063"/>
    <lineage>
        <taxon>Bacteria</taxon>
        <taxon>Pseudomonadati</taxon>
        <taxon>Pseudomonadota</taxon>
        <taxon>Alphaproteobacteria</taxon>
        <taxon>Rhodospirillales</taxon>
        <taxon>Oceanibaculaceae</taxon>
        <taxon>Oceanibaculum</taxon>
    </lineage>
</organism>
<reference evidence="4 5" key="1">
    <citation type="journal article" date="2012" name="J. Bacteriol.">
        <title>Genome Sequence of Oceanibaculum indicum Type Strain P24.</title>
        <authorList>
            <person name="Lai Q."/>
            <person name="Shao Z."/>
        </authorList>
    </citation>
    <scope>NUCLEOTIDE SEQUENCE [LARGE SCALE GENOMIC DNA]</scope>
    <source>
        <strain evidence="4 5">P24</strain>
    </source>
</reference>
<dbReference type="InterPro" id="IPR013974">
    <property type="entry name" value="SAF"/>
</dbReference>
<gene>
    <name evidence="4" type="ORF">P24_02921</name>
</gene>
<dbReference type="InterPro" id="IPR007392">
    <property type="entry name" value="GD_AH_second"/>
</dbReference>
<dbReference type="AlphaFoldDB" id="K2JSL6"/>
<dbReference type="Proteomes" id="UP000006746">
    <property type="component" value="Unassembled WGS sequence"/>
</dbReference>
<evidence type="ECO:0000259" key="3">
    <source>
        <dbReference type="SMART" id="SM00858"/>
    </source>
</evidence>
<dbReference type="CDD" id="cd11613">
    <property type="entry name" value="SAF_AH_GD"/>
    <property type="match status" value="1"/>
</dbReference>
<dbReference type="Pfam" id="PF20629">
    <property type="entry name" value="GD_AH_C"/>
    <property type="match status" value="1"/>
</dbReference>
<name>K2JSL6_9PROT</name>
<dbReference type="Gene3D" id="2.30.130.110">
    <property type="match status" value="1"/>
</dbReference>
<dbReference type="Pfam" id="PF08666">
    <property type="entry name" value="SAF"/>
    <property type="match status" value="1"/>
</dbReference>
<dbReference type="InterPro" id="IPR044144">
    <property type="entry name" value="SAF_UxaA/GarD"/>
</dbReference>
<evidence type="ECO:0000313" key="5">
    <source>
        <dbReference type="Proteomes" id="UP000006746"/>
    </source>
</evidence>
<evidence type="ECO:0000256" key="2">
    <source>
        <dbReference type="ARBA" id="ARBA00023239"/>
    </source>
</evidence>
<protein>
    <submittedName>
        <fullName evidence="4">D-galactarate dehydratase</fullName>
    </submittedName>
</protein>